<sequence length="218" mass="23405">MKQLLVLFAAGLLAMCRTALEAPPPPTPVIAVPRILITKPGVYDGKMMGISPGDTVAVQAGEYTYFRFKNFMGSPTRPVVFLNYGGQVRVNSSVAQLSNVTFAASRYVVLNGQGDHQSEYGFRISAPAVGVSALAIGGKSSDVEVHHVEIDTAGFAGIMAKTDPAVGDSSTWRGNFTMYNVLIHHNYVHDTRAKGCTSVTHSGMKALLIRVLPYFPTK</sequence>
<dbReference type="SUPFAM" id="SSF51126">
    <property type="entry name" value="Pectin lyase-like"/>
    <property type="match status" value="1"/>
</dbReference>
<feature type="chain" id="PRO_5029531064" evidence="1">
    <location>
        <begin position="22"/>
        <end position="218"/>
    </location>
</feature>
<accession>A0A7L5DFT2</accession>
<evidence type="ECO:0000256" key="1">
    <source>
        <dbReference type="SAM" id="SignalP"/>
    </source>
</evidence>
<evidence type="ECO:0000313" key="2">
    <source>
        <dbReference type="EMBL" id="QJD77014.1"/>
    </source>
</evidence>
<organism evidence="2 3">
    <name type="scientific">Spirosoma rhododendri</name>
    <dbReference type="NCBI Taxonomy" id="2728024"/>
    <lineage>
        <taxon>Bacteria</taxon>
        <taxon>Pseudomonadati</taxon>
        <taxon>Bacteroidota</taxon>
        <taxon>Cytophagia</taxon>
        <taxon>Cytophagales</taxon>
        <taxon>Cytophagaceae</taxon>
        <taxon>Spirosoma</taxon>
    </lineage>
</organism>
<dbReference type="Gene3D" id="2.160.20.10">
    <property type="entry name" value="Single-stranded right-handed beta-helix, Pectin lyase-like"/>
    <property type="match status" value="1"/>
</dbReference>
<reference evidence="2 3" key="1">
    <citation type="submission" date="2020-04" db="EMBL/GenBank/DDBJ databases">
        <title>Genome sequencing of novel species.</title>
        <authorList>
            <person name="Heo J."/>
            <person name="Kim S.-J."/>
            <person name="Kim J.-S."/>
            <person name="Hong S.-B."/>
            <person name="Kwon S.-W."/>
        </authorList>
    </citation>
    <scope>NUCLEOTIDE SEQUENCE [LARGE SCALE GENOMIC DNA]</scope>
    <source>
        <strain evidence="2 3">CJU-R4</strain>
    </source>
</reference>
<feature type="signal peptide" evidence="1">
    <location>
        <begin position="1"/>
        <end position="21"/>
    </location>
</feature>
<dbReference type="InterPro" id="IPR012334">
    <property type="entry name" value="Pectin_lyas_fold"/>
</dbReference>
<name>A0A7L5DFT2_9BACT</name>
<protein>
    <submittedName>
        <fullName evidence="2">Uncharacterized protein</fullName>
    </submittedName>
</protein>
<proteinExistence type="predicted"/>
<dbReference type="InterPro" id="IPR011050">
    <property type="entry name" value="Pectin_lyase_fold/virulence"/>
</dbReference>
<keyword evidence="3" id="KW-1185">Reference proteome</keyword>
<dbReference type="RefSeq" id="WP_169548958.1">
    <property type="nucleotide sequence ID" value="NZ_CP051677.1"/>
</dbReference>
<gene>
    <name evidence="2" type="ORF">HH216_00225</name>
</gene>
<keyword evidence="1" id="KW-0732">Signal</keyword>
<dbReference type="KEGG" id="srho:HH216_00225"/>
<dbReference type="EMBL" id="CP051677">
    <property type="protein sequence ID" value="QJD77014.1"/>
    <property type="molecule type" value="Genomic_DNA"/>
</dbReference>
<dbReference type="Proteomes" id="UP000501128">
    <property type="component" value="Chromosome"/>
</dbReference>
<evidence type="ECO:0000313" key="3">
    <source>
        <dbReference type="Proteomes" id="UP000501128"/>
    </source>
</evidence>
<dbReference type="AlphaFoldDB" id="A0A7L5DFT2"/>